<evidence type="ECO:0000313" key="2">
    <source>
        <dbReference type="Proteomes" id="UP000484381"/>
    </source>
</evidence>
<protein>
    <submittedName>
        <fullName evidence="1">Uncharacterized protein</fullName>
    </submittedName>
</protein>
<sequence>MKTKDAERYRHIRNADHNGYMLAGPQQIGLFHVVVKVAHGEADLDAAIDAAIAASAENVG</sequence>
<name>A0A7X1TLR1_9BURK</name>
<organism evidence="1 2">
    <name type="scientific">Paraburkholderia franconis</name>
    <dbReference type="NCBI Taxonomy" id="2654983"/>
    <lineage>
        <taxon>Bacteria</taxon>
        <taxon>Pseudomonadati</taxon>
        <taxon>Pseudomonadota</taxon>
        <taxon>Betaproteobacteria</taxon>
        <taxon>Burkholderiales</taxon>
        <taxon>Burkholderiaceae</taxon>
        <taxon>Paraburkholderia</taxon>
    </lineage>
</organism>
<reference evidence="1 2" key="1">
    <citation type="submission" date="2019-10" db="EMBL/GenBank/DDBJ databases">
        <title>Paraburkholderia sp. isolated from nodules of Mimosa pudica from Brazilian Atlantic Forest soils.</title>
        <authorList>
            <person name="Paulitsch F."/>
            <person name="Hungria M."/>
            <person name="Dall'Agnol R."/>
        </authorList>
    </citation>
    <scope>NUCLEOTIDE SEQUENCE [LARGE SCALE GENOMIC DNA]</scope>
    <source>
        <strain evidence="1 2">CNPSo 3157</strain>
    </source>
</reference>
<evidence type="ECO:0000313" key="1">
    <source>
        <dbReference type="EMBL" id="MPW24042.1"/>
    </source>
</evidence>
<dbReference type="RefSeq" id="WP_152768384.1">
    <property type="nucleotide sequence ID" value="NZ_WHNP01000182.1"/>
</dbReference>
<keyword evidence="2" id="KW-1185">Reference proteome</keyword>
<gene>
    <name evidence="1" type="ORF">GCT13_47205</name>
</gene>
<proteinExistence type="predicted"/>
<comment type="caution">
    <text evidence="1">The sequence shown here is derived from an EMBL/GenBank/DDBJ whole genome shotgun (WGS) entry which is preliminary data.</text>
</comment>
<dbReference type="EMBL" id="WHNP01000182">
    <property type="protein sequence ID" value="MPW24042.1"/>
    <property type="molecule type" value="Genomic_DNA"/>
</dbReference>
<dbReference type="AlphaFoldDB" id="A0A7X1TLR1"/>
<accession>A0A7X1TLR1</accession>
<dbReference type="Proteomes" id="UP000484381">
    <property type="component" value="Unassembled WGS sequence"/>
</dbReference>